<proteinExistence type="predicted"/>
<evidence type="ECO:0000313" key="2">
    <source>
        <dbReference type="Proteomes" id="UP001551329"/>
    </source>
</evidence>
<keyword evidence="2" id="KW-1185">Reference proteome</keyword>
<accession>A0ABV3CKD1</accession>
<protein>
    <recommendedName>
        <fullName evidence="3">Terminase small subunit</fullName>
    </recommendedName>
</protein>
<evidence type="ECO:0000313" key="1">
    <source>
        <dbReference type="EMBL" id="MEU7074720.1"/>
    </source>
</evidence>
<dbReference type="Proteomes" id="UP001551329">
    <property type="component" value="Unassembled WGS sequence"/>
</dbReference>
<gene>
    <name evidence="1" type="ORF">AB0A88_31970</name>
</gene>
<dbReference type="EMBL" id="JBEZAE010000029">
    <property type="protein sequence ID" value="MEU7074720.1"/>
    <property type="molecule type" value="Genomic_DNA"/>
</dbReference>
<comment type="caution">
    <text evidence="1">The sequence shown here is derived from an EMBL/GenBank/DDBJ whole genome shotgun (WGS) entry which is preliminary data.</text>
</comment>
<name>A0ABV3CKD1_9ACTN</name>
<organism evidence="1 2">
    <name type="scientific">Streptomyces narbonensis</name>
    <dbReference type="NCBI Taxonomy" id="67333"/>
    <lineage>
        <taxon>Bacteria</taxon>
        <taxon>Bacillati</taxon>
        <taxon>Actinomycetota</taxon>
        <taxon>Actinomycetes</taxon>
        <taxon>Kitasatosporales</taxon>
        <taxon>Streptomycetaceae</taxon>
        <taxon>Streptomyces</taxon>
    </lineage>
</organism>
<dbReference type="RefSeq" id="WP_358477245.1">
    <property type="nucleotide sequence ID" value="NZ_JBEZAE010000029.1"/>
</dbReference>
<sequence>MTDEPYPWVRRTTERGNAYAAFREYLNQGPRRTVLAAAEAAGITKDSAYELSRRHDWGERATAYDQHLASAATDGLASQMASARDDNLALADKLREHLVNQLETAMRDGEDPSVRWSQALGAMVRLEEHAFRLKDDPKTTAARTKVQELLDRLDKADAT</sequence>
<reference evidence="1 2" key="1">
    <citation type="submission" date="2024-06" db="EMBL/GenBank/DDBJ databases">
        <title>The Natural Products Discovery Center: Release of the First 8490 Sequenced Strains for Exploring Actinobacteria Biosynthetic Diversity.</title>
        <authorList>
            <person name="Kalkreuter E."/>
            <person name="Kautsar S.A."/>
            <person name="Yang D."/>
            <person name="Bader C.D."/>
            <person name="Teijaro C.N."/>
            <person name="Fluegel L."/>
            <person name="Davis C.M."/>
            <person name="Simpson J.R."/>
            <person name="Lauterbach L."/>
            <person name="Steele A.D."/>
            <person name="Gui C."/>
            <person name="Meng S."/>
            <person name="Li G."/>
            <person name="Viehrig K."/>
            <person name="Ye F."/>
            <person name="Su P."/>
            <person name="Kiefer A.F."/>
            <person name="Nichols A."/>
            <person name="Cepeda A.J."/>
            <person name="Yan W."/>
            <person name="Fan B."/>
            <person name="Jiang Y."/>
            <person name="Adhikari A."/>
            <person name="Zheng C.-J."/>
            <person name="Schuster L."/>
            <person name="Cowan T.M."/>
            <person name="Smanski M.J."/>
            <person name="Chevrette M.G."/>
            <person name="De Carvalho L.P.S."/>
            <person name="Shen B."/>
        </authorList>
    </citation>
    <scope>NUCLEOTIDE SEQUENCE [LARGE SCALE GENOMIC DNA]</scope>
    <source>
        <strain evidence="1 2">NPDC045974</strain>
    </source>
</reference>
<evidence type="ECO:0008006" key="3">
    <source>
        <dbReference type="Google" id="ProtNLM"/>
    </source>
</evidence>